<dbReference type="CDD" id="cd12148">
    <property type="entry name" value="fungal_TF_MHR"/>
    <property type="match status" value="1"/>
</dbReference>
<dbReference type="PANTHER" id="PTHR47424">
    <property type="entry name" value="REGULATORY PROTEIN GAL4"/>
    <property type="match status" value="1"/>
</dbReference>
<dbReference type="Proteomes" id="UP000077069">
    <property type="component" value="Unassembled WGS sequence"/>
</dbReference>
<dbReference type="GO" id="GO:0006351">
    <property type="term" value="P:DNA-templated transcription"/>
    <property type="evidence" value="ECO:0007669"/>
    <property type="project" value="InterPro"/>
</dbReference>
<dbReference type="GO" id="GO:0008270">
    <property type="term" value="F:zinc ion binding"/>
    <property type="evidence" value="ECO:0007669"/>
    <property type="project" value="InterPro"/>
</dbReference>
<gene>
    <name evidence="7" type="ORF">CC84DRAFT_1104449</name>
</gene>
<keyword evidence="2" id="KW-0805">Transcription regulation</keyword>
<dbReference type="Pfam" id="PF00172">
    <property type="entry name" value="Zn_clus"/>
    <property type="match status" value="1"/>
</dbReference>
<evidence type="ECO:0000256" key="4">
    <source>
        <dbReference type="ARBA" id="ARBA00023242"/>
    </source>
</evidence>
<evidence type="ECO:0000259" key="6">
    <source>
        <dbReference type="PROSITE" id="PS50048"/>
    </source>
</evidence>
<protein>
    <recommendedName>
        <fullName evidence="6">Zn(2)-C6 fungal-type domain-containing protein</fullName>
    </recommendedName>
</protein>
<dbReference type="OrthoDB" id="3266505at2759"/>
<keyword evidence="1" id="KW-0479">Metal-binding</keyword>
<dbReference type="InterPro" id="IPR051127">
    <property type="entry name" value="Fungal_SecMet_Regulators"/>
</dbReference>
<dbReference type="CDD" id="cd00067">
    <property type="entry name" value="GAL4"/>
    <property type="match status" value="1"/>
</dbReference>
<dbReference type="InterPro" id="IPR001138">
    <property type="entry name" value="Zn2Cys6_DnaBD"/>
</dbReference>
<dbReference type="AlphaFoldDB" id="A0A177BXS7"/>
<feature type="region of interest" description="Disordered" evidence="5">
    <location>
        <begin position="1"/>
        <end position="23"/>
    </location>
</feature>
<dbReference type="InterPro" id="IPR036864">
    <property type="entry name" value="Zn2-C6_fun-type_DNA-bd_sf"/>
</dbReference>
<evidence type="ECO:0000256" key="3">
    <source>
        <dbReference type="ARBA" id="ARBA00023163"/>
    </source>
</evidence>
<dbReference type="Gene3D" id="4.10.240.10">
    <property type="entry name" value="Zn(2)-C6 fungal-type DNA-binding domain"/>
    <property type="match status" value="1"/>
</dbReference>
<organism evidence="7 8">
    <name type="scientific">Paraphaeosphaeria sporulosa</name>
    <dbReference type="NCBI Taxonomy" id="1460663"/>
    <lineage>
        <taxon>Eukaryota</taxon>
        <taxon>Fungi</taxon>
        <taxon>Dikarya</taxon>
        <taxon>Ascomycota</taxon>
        <taxon>Pezizomycotina</taxon>
        <taxon>Dothideomycetes</taxon>
        <taxon>Pleosporomycetidae</taxon>
        <taxon>Pleosporales</taxon>
        <taxon>Massarineae</taxon>
        <taxon>Didymosphaeriaceae</taxon>
        <taxon>Paraphaeosphaeria</taxon>
    </lineage>
</organism>
<dbReference type="InParanoid" id="A0A177BXS7"/>
<dbReference type="SMART" id="SM00906">
    <property type="entry name" value="Fungal_trans"/>
    <property type="match status" value="1"/>
</dbReference>
<dbReference type="Pfam" id="PF04082">
    <property type="entry name" value="Fungal_trans"/>
    <property type="match status" value="1"/>
</dbReference>
<keyword evidence="4" id="KW-0539">Nucleus</keyword>
<reference evidence="7 8" key="1">
    <citation type="submission" date="2016-05" db="EMBL/GenBank/DDBJ databases">
        <title>Comparative analysis of secretome profiles of manganese(II)-oxidizing ascomycete fungi.</title>
        <authorList>
            <consortium name="DOE Joint Genome Institute"/>
            <person name="Zeiner C.A."/>
            <person name="Purvine S.O."/>
            <person name="Zink E.M."/>
            <person name="Wu S."/>
            <person name="Pasa-Tolic L."/>
            <person name="Chaput D.L."/>
            <person name="Haridas S."/>
            <person name="Grigoriev I.V."/>
            <person name="Santelli C.M."/>
            <person name="Hansel C.M."/>
        </authorList>
    </citation>
    <scope>NUCLEOTIDE SEQUENCE [LARGE SCALE GENOMIC DNA]</scope>
    <source>
        <strain evidence="7 8">AP3s5-JAC2a</strain>
    </source>
</reference>
<evidence type="ECO:0000313" key="7">
    <source>
        <dbReference type="EMBL" id="OAF99317.1"/>
    </source>
</evidence>
<dbReference type="GO" id="GO:0003677">
    <property type="term" value="F:DNA binding"/>
    <property type="evidence" value="ECO:0007669"/>
    <property type="project" value="InterPro"/>
</dbReference>
<dbReference type="PROSITE" id="PS50048">
    <property type="entry name" value="ZN2_CY6_FUNGAL_2"/>
    <property type="match status" value="1"/>
</dbReference>
<dbReference type="SUPFAM" id="SSF57701">
    <property type="entry name" value="Zn2/Cys6 DNA-binding domain"/>
    <property type="match status" value="1"/>
</dbReference>
<feature type="domain" description="Zn(2)-C6 fungal-type" evidence="6">
    <location>
        <begin position="31"/>
        <end position="60"/>
    </location>
</feature>
<evidence type="ECO:0000313" key="8">
    <source>
        <dbReference type="Proteomes" id="UP000077069"/>
    </source>
</evidence>
<evidence type="ECO:0000256" key="2">
    <source>
        <dbReference type="ARBA" id="ARBA00023015"/>
    </source>
</evidence>
<dbReference type="PANTHER" id="PTHR47424:SF6">
    <property type="entry name" value="PROLINE UTILIZATION TRANS-ACTIVATOR"/>
    <property type="match status" value="1"/>
</dbReference>
<dbReference type="STRING" id="1460663.A0A177BXS7"/>
<evidence type="ECO:0000256" key="5">
    <source>
        <dbReference type="SAM" id="MobiDB-lite"/>
    </source>
</evidence>
<dbReference type="RefSeq" id="XP_018029683.1">
    <property type="nucleotide sequence ID" value="XM_018175057.1"/>
</dbReference>
<dbReference type="SMART" id="SM00066">
    <property type="entry name" value="GAL4"/>
    <property type="match status" value="1"/>
</dbReference>
<dbReference type="GeneID" id="28758543"/>
<name>A0A177BXS7_9PLEO</name>
<sequence>MQDDNPRTQRLPVNPRRRKVAPENRKRVARACNSCNVRRVKCSGDQPCQQCRACSRECIYPAEEPLKGASLKEELDRLRKKCDQLEKCLQAVLPEKSARDSLLHSVEYADTPPAASVYSGSSAVDDSETTEGRMLFDPDGNMRFLGETSGATFLDLLKAFMLTLVPLAFVSDPDPAIPEDGSTFVASIGRYQTFDSRPLLDLDVDPFWLPTRTEMIMMLAELRYHIQDGNGDFPSGGIFYWGDLSSMPEAITLTISQSEAATSDRYRYLAFNHVSFALAAQILNQSLHQGEIHAGDAYFKRARILIGNPLDTVRFTLRDVPVLALMAFYLIEINRRDAAYVYTSLAMHIAVTHGAARHCVDEASRRVFWSVFVLDRWLSCLMGRPPTLADEAIRLPLPLDAPNMPPSAGLRAHVQLARISGYIVCETYKIAPKQQDTNPAAPDVDRPLRMLHDWLKHLPASLQMPSDQPSADAACCILHMAHNQLILITTRPVLLTAVKRSVAERYMNACSKLEQQSQFNHIDACSKAAHRNIHLAQWVMQLYHTRRLLQAGLHFVFNAAVILLLNRVLRNDLAPSKEIDFAIDVFARQSRIGTNYERDCLQVLNDLKILIERFLAGSCSAQQNYPADPTSASSSLFHDTHFDVSQDRQAFATDSGNVHQELMAWIQDDSSQLHSSFRI</sequence>
<dbReference type="EMBL" id="KV441562">
    <property type="protein sequence ID" value="OAF99317.1"/>
    <property type="molecule type" value="Genomic_DNA"/>
</dbReference>
<accession>A0A177BXS7</accession>
<keyword evidence="8" id="KW-1185">Reference proteome</keyword>
<proteinExistence type="predicted"/>
<dbReference type="InterPro" id="IPR007219">
    <property type="entry name" value="XnlR_reg_dom"/>
</dbReference>
<keyword evidence="3" id="KW-0804">Transcription</keyword>
<evidence type="ECO:0000256" key="1">
    <source>
        <dbReference type="ARBA" id="ARBA00022723"/>
    </source>
</evidence>
<dbReference type="GO" id="GO:0000981">
    <property type="term" value="F:DNA-binding transcription factor activity, RNA polymerase II-specific"/>
    <property type="evidence" value="ECO:0007669"/>
    <property type="project" value="InterPro"/>
</dbReference>